<name>A0AB34PWW3_CANAX</name>
<proteinExistence type="predicted"/>
<dbReference type="AlphaFoldDB" id="A0AB34PWW3"/>
<reference evidence="1 2" key="1">
    <citation type="submission" date="2013-12" db="EMBL/GenBank/DDBJ databases">
        <title>The Genome Sequence of Candida albicans P78048.</title>
        <authorList>
            <consortium name="The Broad Institute Genome Sequencing Platform"/>
            <consortium name="The Broad Institute Genome Sequencing Center for Infectious Disease"/>
            <person name="Cuomo C."/>
            <person name="Bennett R."/>
            <person name="Hirakawa M."/>
            <person name="Noverr M."/>
            <person name="Mitchell A."/>
            <person name="Young S.K."/>
            <person name="Zeng Q."/>
            <person name="Gargeya S."/>
            <person name="Fitzgerald M."/>
            <person name="Abouelleil A."/>
            <person name="Alvarado L."/>
            <person name="Berlin A.M."/>
            <person name="Chapman S.B."/>
            <person name="Dewar J."/>
            <person name="Goldberg J."/>
            <person name="Griggs A."/>
            <person name="Gujja S."/>
            <person name="Hansen M."/>
            <person name="Howarth C."/>
            <person name="Imamovic A."/>
            <person name="Larimer J."/>
            <person name="McCowan C."/>
            <person name="Murphy C."/>
            <person name="Pearson M."/>
            <person name="Priest M."/>
            <person name="Roberts A."/>
            <person name="Saif S."/>
            <person name="Shea T."/>
            <person name="Sykes S."/>
            <person name="Wortman J."/>
            <person name="Nusbaum C."/>
            <person name="Birren B."/>
        </authorList>
    </citation>
    <scope>NUCLEOTIDE SEQUENCE [LARGE SCALE GENOMIC DNA]</scope>
    <source>
        <strain evidence="1 2">P78048</strain>
    </source>
</reference>
<comment type="caution">
    <text evidence="1">The sequence shown here is derived from an EMBL/GenBank/DDBJ whole genome shotgun (WGS) entry which is preliminary data.</text>
</comment>
<gene>
    <name evidence="1" type="ORF">MG3_01470</name>
</gene>
<dbReference type="EMBL" id="AJIX01000010">
    <property type="protein sequence ID" value="KGR15878.1"/>
    <property type="molecule type" value="Genomic_DNA"/>
</dbReference>
<sequence>MRAYNHPILVNPTRWLRGPKKHAAALYHNGYYPSLDNNPFALALARLDANSPSSTLPIGNGIPLTVTQQDNHHVLTPTLNDTIEPSRLIVNSARYIKLIVDRPKAIQKLVPLQFIQQCKSSKAKVGMDRDMVDVIDKMYRQRIEELLEDVGNESGESGIILKPMDVPVRIEGSTTYVNNIFTTHPKFINYTHRELSQLILAYTDFVNL</sequence>
<organism evidence="1 2">
    <name type="scientific">Candida albicans P78048</name>
    <dbReference type="NCBI Taxonomy" id="1094989"/>
    <lineage>
        <taxon>Eukaryota</taxon>
        <taxon>Fungi</taxon>
        <taxon>Dikarya</taxon>
        <taxon>Ascomycota</taxon>
        <taxon>Saccharomycotina</taxon>
        <taxon>Pichiomycetes</taxon>
        <taxon>Debaryomycetaceae</taxon>
        <taxon>Candida/Lodderomyces clade</taxon>
        <taxon>Candida</taxon>
    </lineage>
</organism>
<dbReference type="Proteomes" id="UP000030161">
    <property type="component" value="Unassembled WGS sequence"/>
</dbReference>
<evidence type="ECO:0000313" key="1">
    <source>
        <dbReference type="EMBL" id="KGR15878.1"/>
    </source>
</evidence>
<evidence type="ECO:0000313" key="2">
    <source>
        <dbReference type="Proteomes" id="UP000030161"/>
    </source>
</evidence>
<accession>A0AB34PWW3</accession>
<protein>
    <submittedName>
        <fullName evidence="1">Uncharacterized protein</fullName>
    </submittedName>
</protein>